<dbReference type="SUPFAM" id="SSF55729">
    <property type="entry name" value="Acyl-CoA N-acyltransferases (Nat)"/>
    <property type="match status" value="1"/>
</dbReference>
<dbReference type="KEGG" id="eio:H9L01_07385"/>
<reference evidence="2 3" key="1">
    <citation type="submission" date="2020-08" db="EMBL/GenBank/DDBJ databases">
        <title>Genome sequence of Erysipelothrix inopinata DSM 15511T.</title>
        <authorList>
            <person name="Hyun D.-W."/>
            <person name="Bae J.-W."/>
        </authorList>
    </citation>
    <scope>NUCLEOTIDE SEQUENCE [LARGE SCALE GENOMIC DNA]</scope>
    <source>
        <strain evidence="2 3">DSM 15511</strain>
    </source>
</reference>
<dbReference type="GO" id="GO:0016747">
    <property type="term" value="F:acyltransferase activity, transferring groups other than amino-acyl groups"/>
    <property type="evidence" value="ECO:0007669"/>
    <property type="project" value="InterPro"/>
</dbReference>
<evidence type="ECO:0000259" key="1">
    <source>
        <dbReference type="PROSITE" id="PS51186"/>
    </source>
</evidence>
<evidence type="ECO:0000313" key="2">
    <source>
        <dbReference type="EMBL" id="QNN60188.1"/>
    </source>
</evidence>
<accession>A0A7G9RX63</accession>
<name>A0A7G9RX63_9FIRM</name>
<dbReference type="AlphaFoldDB" id="A0A7G9RX63"/>
<protein>
    <submittedName>
        <fullName evidence="2">GNAT family N-acetyltransferase</fullName>
    </submittedName>
</protein>
<sequence length="159" mass="18442">MNLGKHQSFVMRQYQRDDLESIVNLFYETVHSVNSKDYTEEQCDVWADGNPDVYAWHQSLSRNYTLVVYDGTTLVGFGDCDDTGYLDRLFVHKDYQGYKIASRICDELEQNCPYSITTHASITAQPFFEKRGYQVVSENVVERNGIKLSNTLMKKIKEI</sequence>
<keyword evidence="2" id="KW-0808">Transferase</keyword>
<dbReference type="Gene3D" id="3.40.630.30">
    <property type="match status" value="1"/>
</dbReference>
<dbReference type="EMBL" id="CP060715">
    <property type="protein sequence ID" value="QNN60188.1"/>
    <property type="molecule type" value="Genomic_DNA"/>
</dbReference>
<dbReference type="Proteomes" id="UP000515928">
    <property type="component" value="Chromosome"/>
</dbReference>
<dbReference type="Pfam" id="PF13673">
    <property type="entry name" value="Acetyltransf_10"/>
    <property type="match status" value="1"/>
</dbReference>
<dbReference type="PROSITE" id="PS51186">
    <property type="entry name" value="GNAT"/>
    <property type="match status" value="1"/>
</dbReference>
<dbReference type="CDD" id="cd04301">
    <property type="entry name" value="NAT_SF"/>
    <property type="match status" value="1"/>
</dbReference>
<dbReference type="PANTHER" id="PTHR43451:SF1">
    <property type="entry name" value="ACETYLTRANSFERASE"/>
    <property type="match status" value="1"/>
</dbReference>
<gene>
    <name evidence="2" type="ORF">H9L01_07385</name>
</gene>
<dbReference type="InterPro" id="IPR016181">
    <property type="entry name" value="Acyl_CoA_acyltransferase"/>
</dbReference>
<feature type="domain" description="N-acetyltransferase" evidence="1">
    <location>
        <begin position="9"/>
        <end position="158"/>
    </location>
</feature>
<evidence type="ECO:0000313" key="3">
    <source>
        <dbReference type="Proteomes" id="UP000515928"/>
    </source>
</evidence>
<keyword evidence="3" id="KW-1185">Reference proteome</keyword>
<proteinExistence type="predicted"/>
<organism evidence="2 3">
    <name type="scientific">Erysipelothrix inopinata</name>
    <dbReference type="NCBI Taxonomy" id="225084"/>
    <lineage>
        <taxon>Bacteria</taxon>
        <taxon>Bacillati</taxon>
        <taxon>Bacillota</taxon>
        <taxon>Erysipelotrichia</taxon>
        <taxon>Erysipelotrichales</taxon>
        <taxon>Erysipelotrichaceae</taxon>
        <taxon>Erysipelothrix</taxon>
    </lineage>
</organism>
<dbReference type="PANTHER" id="PTHR43451">
    <property type="entry name" value="ACETYLTRANSFERASE (GNAT) FAMILY PROTEIN"/>
    <property type="match status" value="1"/>
</dbReference>
<dbReference type="InterPro" id="IPR052564">
    <property type="entry name" value="N-acetyltrans/Recomb-assoc"/>
</dbReference>
<dbReference type="RefSeq" id="WP_187533320.1">
    <property type="nucleotide sequence ID" value="NZ_CBCSHU010000026.1"/>
</dbReference>
<dbReference type="InterPro" id="IPR000182">
    <property type="entry name" value="GNAT_dom"/>
</dbReference>